<protein>
    <submittedName>
        <fullName evidence="1">DUF3800 domain-containing protein</fullName>
    </submittedName>
</protein>
<name>A0A5R8YMV1_9ACTN</name>
<comment type="caution">
    <text evidence="1">The sequence shown here is derived from an EMBL/GenBank/DDBJ whole genome shotgun (WGS) entry which is preliminary data.</text>
</comment>
<sequence>MLAAYIDESLRRRPQDDSVYAMAAVVIDSADHEAVRANLESLRLGKSSRLHWRDESPTRQLVITQRLATMPIRGIVTVYLHDKEVRTERARRRCLERLLLEVEQIGASKVVIESRSPEQDHLDRGLLTGLRMASTLPKSLTVMWQPSVSEPLLWAADAVVSATTWWLDGRANYYDLLIEQVHTICLE</sequence>
<dbReference type="OrthoDB" id="3255134at2"/>
<organism evidence="1 2">
    <name type="scientific">Microbispora triticiradicis</name>
    <dbReference type="NCBI Taxonomy" id="2200763"/>
    <lineage>
        <taxon>Bacteria</taxon>
        <taxon>Bacillati</taxon>
        <taxon>Actinomycetota</taxon>
        <taxon>Actinomycetes</taxon>
        <taxon>Streptosporangiales</taxon>
        <taxon>Streptosporangiaceae</taxon>
        <taxon>Microbispora</taxon>
    </lineage>
</organism>
<accession>A0A5R8YMV1</accession>
<evidence type="ECO:0000313" key="2">
    <source>
        <dbReference type="Proteomes" id="UP000309033"/>
    </source>
</evidence>
<keyword evidence="2" id="KW-1185">Reference proteome</keyword>
<dbReference type="Proteomes" id="UP000309033">
    <property type="component" value="Unassembled WGS sequence"/>
</dbReference>
<proteinExistence type="predicted"/>
<gene>
    <name evidence="1" type="ORF">FED44_27000</name>
</gene>
<dbReference type="EMBL" id="VANP01000012">
    <property type="protein sequence ID" value="TLP54802.1"/>
    <property type="molecule type" value="Genomic_DNA"/>
</dbReference>
<reference evidence="1" key="1">
    <citation type="submission" date="2019-05" db="EMBL/GenBank/DDBJ databases">
        <title>Isolation, diversity and antifungal activity of Actinobacteria from wheat.</title>
        <authorList>
            <person name="Yu B."/>
        </authorList>
    </citation>
    <scope>NUCLEOTIDE SEQUENCE [LARGE SCALE GENOMIC DNA]</scope>
    <source>
        <strain evidence="1">NEAU-HEGS1-5</strain>
    </source>
</reference>
<evidence type="ECO:0000313" key="1">
    <source>
        <dbReference type="EMBL" id="TLP54802.1"/>
    </source>
</evidence>
<dbReference type="AlphaFoldDB" id="A0A5R8YMV1"/>